<accession>A0A4V3XCH9</accession>
<dbReference type="OrthoDB" id="3344688at2759"/>
<evidence type="ECO:0000313" key="2">
    <source>
        <dbReference type="Proteomes" id="UP000310158"/>
    </source>
</evidence>
<organism evidence="1 2">
    <name type="scientific">Bondarzewia mesenterica</name>
    <dbReference type="NCBI Taxonomy" id="1095465"/>
    <lineage>
        <taxon>Eukaryota</taxon>
        <taxon>Fungi</taxon>
        <taxon>Dikarya</taxon>
        <taxon>Basidiomycota</taxon>
        <taxon>Agaricomycotina</taxon>
        <taxon>Agaricomycetes</taxon>
        <taxon>Russulales</taxon>
        <taxon>Bondarzewiaceae</taxon>
        <taxon>Bondarzewia</taxon>
    </lineage>
</organism>
<comment type="caution">
    <text evidence="1">The sequence shown here is derived from an EMBL/GenBank/DDBJ whole genome shotgun (WGS) entry which is preliminary data.</text>
</comment>
<keyword evidence="2" id="KW-1185">Reference proteome</keyword>
<sequence length="105" mass="11804">MAAAAATQTAIWLRMLLRELDIPIKGPGLLLGDNTNANILTREYVNHTRAKHIDVRYHFVRERVEAGDLEVEHVASADNLADLFTKGIPRDHHRELVDRLGITVS</sequence>
<name>A0A4V3XCH9_9AGAM</name>
<reference evidence="1 2" key="1">
    <citation type="submission" date="2019-02" db="EMBL/GenBank/DDBJ databases">
        <title>Genome sequencing of the rare red list fungi Bondarzewia mesenterica.</title>
        <authorList>
            <person name="Buettner E."/>
            <person name="Kellner H."/>
        </authorList>
    </citation>
    <scope>NUCLEOTIDE SEQUENCE [LARGE SCALE GENOMIC DNA]</scope>
    <source>
        <strain evidence="1 2">DSM 108281</strain>
    </source>
</reference>
<dbReference type="AlphaFoldDB" id="A0A4V3XCH9"/>
<protein>
    <recommendedName>
        <fullName evidence="3">Reverse transcriptase Ty1/copia-type domain-containing protein</fullName>
    </recommendedName>
</protein>
<evidence type="ECO:0008006" key="3">
    <source>
        <dbReference type="Google" id="ProtNLM"/>
    </source>
</evidence>
<evidence type="ECO:0000313" key="1">
    <source>
        <dbReference type="EMBL" id="THH05883.1"/>
    </source>
</evidence>
<dbReference type="CDD" id="cd09272">
    <property type="entry name" value="RNase_HI_RT_Ty1"/>
    <property type="match status" value="1"/>
</dbReference>
<dbReference type="Proteomes" id="UP000310158">
    <property type="component" value="Unassembled WGS sequence"/>
</dbReference>
<gene>
    <name evidence="1" type="ORF">EW146_g9781</name>
</gene>
<dbReference type="EMBL" id="SGPL01000947">
    <property type="protein sequence ID" value="THH05883.1"/>
    <property type="molecule type" value="Genomic_DNA"/>
</dbReference>
<proteinExistence type="predicted"/>